<keyword evidence="1" id="KW-0812">Transmembrane</keyword>
<comment type="caution">
    <text evidence="2">The sequence shown here is derived from an EMBL/GenBank/DDBJ whole genome shotgun (WGS) entry which is preliminary data.</text>
</comment>
<name>A0A8S4QIZ3_9NEOP</name>
<dbReference type="AlphaFoldDB" id="A0A8S4QIZ3"/>
<keyword evidence="3" id="KW-1185">Reference proteome</keyword>
<evidence type="ECO:0000313" key="3">
    <source>
        <dbReference type="Proteomes" id="UP000838756"/>
    </source>
</evidence>
<feature type="transmembrane region" description="Helical" evidence="1">
    <location>
        <begin position="6"/>
        <end position="29"/>
    </location>
</feature>
<dbReference type="Proteomes" id="UP000838756">
    <property type="component" value="Unassembled WGS sequence"/>
</dbReference>
<gene>
    <name evidence="2" type="primary">jg17368</name>
    <name evidence="2" type="ORF">PAEG_LOCUS1925</name>
</gene>
<reference evidence="2" key="1">
    <citation type="submission" date="2022-03" db="EMBL/GenBank/DDBJ databases">
        <authorList>
            <person name="Lindestad O."/>
        </authorList>
    </citation>
    <scope>NUCLEOTIDE SEQUENCE</scope>
</reference>
<evidence type="ECO:0000313" key="2">
    <source>
        <dbReference type="EMBL" id="CAH2209527.1"/>
    </source>
</evidence>
<feature type="non-terminal residue" evidence="2">
    <location>
        <position position="39"/>
    </location>
</feature>
<evidence type="ECO:0000256" key="1">
    <source>
        <dbReference type="SAM" id="Phobius"/>
    </source>
</evidence>
<protein>
    <submittedName>
        <fullName evidence="2">Jg17368 protein</fullName>
    </submittedName>
</protein>
<sequence>MCNVTAGITVTVVGAVLVVLTCSLSFTLVPNLVESIIKS</sequence>
<proteinExistence type="predicted"/>
<organism evidence="2 3">
    <name type="scientific">Pararge aegeria aegeria</name>
    <dbReference type="NCBI Taxonomy" id="348720"/>
    <lineage>
        <taxon>Eukaryota</taxon>
        <taxon>Metazoa</taxon>
        <taxon>Ecdysozoa</taxon>
        <taxon>Arthropoda</taxon>
        <taxon>Hexapoda</taxon>
        <taxon>Insecta</taxon>
        <taxon>Pterygota</taxon>
        <taxon>Neoptera</taxon>
        <taxon>Endopterygota</taxon>
        <taxon>Lepidoptera</taxon>
        <taxon>Glossata</taxon>
        <taxon>Ditrysia</taxon>
        <taxon>Papilionoidea</taxon>
        <taxon>Nymphalidae</taxon>
        <taxon>Satyrinae</taxon>
        <taxon>Satyrini</taxon>
        <taxon>Parargina</taxon>
        <taxon>Pararge</taxon>
    </lineage>
</organism>
<accession>A0A8S4QIZ3</accession>
<dbReference type="EMBL" id="CAKXAJ010006152">
    <property type="protein sequence ID" value="CAH2209527.1"/>
    <property type="molecule type" value="Genomic_DNA"/>
</dbReference>
<keyword evidence="1" id="KW-0472">Membrane</keyword>
<keyword evidence="1" id="KW-1133">Transmembrane helix</keyword>